<evidence type="ECO:0000313" key="1">
    <source>
        <dbReference type="EMBL" id="DAD68258.1"/>
    </source>
</evidence>
<sequence length="119" mass="13543">MKFKTYKAARNYLITRVEAAGIDVRDVNIERLMIEVFKGKGVGDDFELEPRAPQDTLPPVLRALRTPRRGTVSDECWATTVRRIGTYMGMFYEAEDADGLACELVDQAMFARYMVEEAL</sequence>
<dbReference type="EMBL" id="BK014698">
    <property type="protein sequence ID" value="DAD68258.1"/>
    <property type="molecule type" value="Genomic_DNA"/>
</dbReference>
<organism evidence="1">
    <name type="scientific">Podoviridae sp. ctMxM32</name>
    <dbReference type="NCBI Taxonomy" id="2823557"/>
    <lineage>
        <taxon>Viruses</taxon>
        <taxon>Duplodnaviria</taxon>
        <taxon>Heunggongvirae</taxon>
        <taxon>Uroviricota</taxon>
        <taxon>Caudoviricetes</taxon>
    </lineage>
</organism>
<protein>
    <submittedName>
        <fullName evidence="1">Uncharacterized protein</fullName>
    </submittedName>
</protein>
<proteinExistence type="predicted"/>
<name>A0A8S5LE97_9CAUD</name>
<reference evidence="1" key="1">
    <citation type="journal article" date="2021" name="Proc. Natl. Acad. Sci. U.S.A.">
        <title>A Catalog of Tens of Thousands of Viruses from Human Metagenomes Reveals Hidden Associations with Chronic Diseases.</title>
        <authorList>
            <person name="Tisza M.J."/>
            <person name="Buck C.B."/>
        </authorList>
    </citation>
    <scope>NUCLEOTIDE SEQUENCE</scope>
    <source>
        <strain evidence="1">CtMxM32</strain>
    </source>
</reference>
<accession>A0A8S5LE97</accession>